<reference evidence="1" key="1">
    <citation type="journal article" date="2021" name="Nat. Commun.">
        <title>Genetic determinants of endophytism in the Arabidopsis root mycobiome.</title>
        <authorList>
            <person name="Mesny F."/>
            <person name="Miyauchi S."/>
            <person name="Thiergart T."/>
            <person name="Pickel B."/>
            <person name="Atanasova L."/>
            <person name="Karlsson M."/>
            <person name="Huettel B."/>
            <person name="Barry K.W."/>
            <person name="Haridas S."/>
            <person name="Chen C."/>
            <person name="Bauer D."/>
            <person name="Andreopoulos W."/>
            <person name="Pangilinan J."/>
            <person name="LaButti K."/>
            <person name="Riley R."/>
            <person name="Lipzen A."/>
            <person name="Clum A."/>
            <person name="Drula E."/>
            <person name="Henrissat B."/>
            <person name="Kohler A."/>
            <person name="Grigoriev I.V."/>
            <person name="Martin F.M."/>
            <person name="Hacquard S."/>
        </authorList>
    </citation>
    <scope>NUCLEOTIDE SEQUENCE</scope>
    <source>
        <strain evidence="1">MPI-CAGE-CH-0230</strain>
    </source>
</reference>
<evidence type="ECO:0000313" key="1">
    <source>
        <dbReference type="EMBL" id="KAH7041095.1"/>
    </source>
</evidence>
<proteinExistence type="predicted"/>
<dbReference type="OrthoDB" id="3542212at2759"/>
<comment type="caution">
    <text evidence="1">The sequence shown here is derived from an EMBL/GenBank/DDBJ whole genome shotgun (WGS) entry which is preliminary data.</text>
</comment>
<name>A0A9P8YLC4_9PEZI</name>
<protein>
    <recommendedName>
        <fullName evidence="3">ABM domain-containing protein</fullName>
    </recommendedName>
</protein>
<keyword evidence="2" id="KW-1185">Reference proteome</keyword>
<dbReference type="Gene3D" id="3.30.70.100">
    <property type="match status" value="1"/>
</dbReference>
<dbReference type="AlphaFoldDB" id="A0A9P8YLC4"/>
<evidence type="ECO:0000313" key="2">
    <source>
        <dbReference type="Proteomes" id="UP000756346"/>
    </source>
</evidence>
<dbReference type="RefSeq" id="XP_046019150.1">
    <property type="nucleotide sequence ID" value="XM_046157944.1"/>
</dbReference>
<dbReference type="EMBL" id="JAGTJQ010000001">
    <property type="protein sequence ID" value="KAH7041095.1"/>
    <property type="molecule type" value="Genomic_DNA"/>
</dbReference>
<sequence length="235" mass="25881">MPVTEIAHITLRDSSLPLELFASAARKALPIQDGWFEKNSTTANLQPTASSAEERGAAFFQQTQDPRKILITAHWASVEQHHTWIASAENKSAFGSLLDFIDLTDIDYFHVADVEAFSPSLLRDVHNVEGVSGSLLRIRRFVVAKEDKGFFEELAKSHLATSDGERRGGWRIEEDPEQPEDRAQFVIVDSCGQGQGEEEEEADIANATLGTSGGAASDLAKVILNASTRHYQRLC</sequence>
<organism evidence="1 2">
    <name type="scientific">Microdochium trichocladiopsis</name>
    <dbReference type="NCBI Taxonomy" id="1682393"/>
    <lineage>
        <taxon>Eukaryota</taxon>
        <taxon>Fungi</taxon>
        <taxon>Dikarya</taxon>
        <taxon>Ascomycota</taxon>
        <taxon>Pezizomycotina</taxon>
        <taxon>Sordariomycetes</taxon>
        <taxon>Xylariomycetidae</taxon>
        <taxon>Xylariales</taxon>
        <taxon>Microdochiaceae</taxon>
        <taxon>Microdochium</taxon>
    </lineage>
</organism>
<dbReference type="GeneID" id="70187490"/>
<dbReference type="PANTHER" id="PTHR42052:SF1">
    <property type="entry name" value="ABM DOMAIN-CONTAINING PROTEIN"/>
    <property type="match status" value="1"/>
</dbReference>
<dbReference type="Proteomes" id="UP000756346">
    <property type="component" value="Unassembled WGS sequence"/>
</dbReference>
<dbReference type="PANTHER" id="PTHR42052">
    <property type="entry name" value="ABM DOMAIN-CONTAINING PROTEIN"/>
    <property type="match status" value="1"/>
</dbReference>
<gene>
    <name evidence="1" type="ORF">B0I36DRAFT_358296</name>
</gene>
<accession>A0A9P8YLC4</accession>
<evidence type="ECO:0008006" key="3">
    <source>
        <dbReference type="Google" id="ProtNLM"/>
    </source>
</evidence>